<keyword evidence="5" id="KW-1133">Transmembrane helix</keyword>
<dbReference type="Pfam" id="PF00497">
    <property type="entry name" value="SBP_bac_3"/>
    <property type="match status" value="1"/>
</dbReference>
<dbReference type="RefSeq" id="WP_284231871.1">
    <property type="nucleotide sequence ID" value="NZ_BSUL01000001.1"/>
</dbReference>
<dbReference type="SUPFAM" id="SSF53850">
    <property type="entry name" value="Periplasmic binding protein-like II"/>
    <property type="match status" value="1"/>
</dbReference>
<dbReference type="GO" id="GO:0030313">
    <property type="term" value="C:cell envelope"/>
    <property type="evidence" value="ECO:0007669"/>
    <property type="project" value="UniProtKB-SubCell"/>
</dbReference>
<dbReference type="InterPro" id="IPR001638">
    <property type="entry name" value="Solute-binding_3/MltF_N"/>
</dbReference>
<keyword evidence="8" id="KW-1185">Reference proteome</keyword>
<sequence length="284" mass="30109">MSTISNTPGSNQPRSRRGLLVGGGIALAVVLAAGVTVAVVASQGGDDAPAGAEGYDLVADGTLTVATEGTYRPFTFHDESGDLTGYDVEIAEAVAEKLGLEIRFEETEWDGIFAGLDAGRFDVIANQVSINDEREAQYLLSEPYTVSPGVIITSADNTEITGFEDLEGKRAAQSATSNWYEISASYGADIETVEGWNETIALLRDGRIDFTINDELTFLDYVKTQGATDIQEVAATDDPSRNAFALAQGNDELLADIDDALAELAADGTLAEIGEKYFGQDVSQ</sequence>
<dbReference type="InterPro" id="IPR006311">
    <property type="entry name" value="TAT_signal"/>
</dbReference>
<comment type="caution">
    <text evidence="7">The sequence shown here is derived from an EMBL/GenBank/DDBJ whole genome shotgun (WGS) entry which is preliminary data.</text>
</comment>
<dbReference type="PANTHER" id="PTHR35936">
    <property type="entry name" value="MEMBRANE-BOUND LYTIC MUREIN TRANSGLYCOSYLASE F"/>
    <property type="match status" value="1"/>
</dbReference>
<evidence type="ECO:0000313" key="8">
    <source>
        <dbReference type="Proteomes" id="UP001157160"/>
    </source>
</evidence>
<organism evidence="7 8">
    <name type="scientific">Arenivirga flava</name>
    <dbReference type="NCBI Taxonomy" id="1930060"/>
    <lineage>
        <taxon>Bacteria</taxon>
        <taxon>Bacillati</taxon>
        <taxon>Actinomycetota</taxon>
        <taxon>Actinomycetes</taxon>
        <taxon>Micrococcales</taxon>
        <taxon>Microbacteriaceae</taxon>
        <taxon>Arenivirga</taxon>
    </lineage>
</organism>
<comment type="subcellular location">
    <subcellularLocation>
        <location evidence="1">Cell envelope</location>
    </subcellularLocation>
</comment>
<dbReference type="AlphaFoldDB" id="A0AA37X9G0"/>
<keyword evidence="3" id="KW-0732">Signal</keyword>
<evidence type="ECO:0000256" key="3">
    <source>
        <dbReference type="ARBA" id="ARBA00022729"/>
    </source>
</evidence>
<dbReference type="SMART" id="SM00062">
    <property type="entry name" value="PBPb"/>
    <property type="match status" value="1"/>
</dbReference>
<comment type="similarity">
    <text evidence="2 4">Belongs to the bacterial solute-binding protein 3 family.</text>
</comment>
<feature type="domain" description="Solute-binding protein family 3/N-terminal" evidence="6">
    <location>
        <begin position="62"/>
        <end position="281"/>
    </location>
</feature>
<evidence type="ECO:0000259" key="6">
    <source>
        <dbReference type="SMART" id="SM00062"/>
    </source>
</evidence>
<evidence type="ECO:0000256" key="2">
    <source>
        <dbReference type="ARBA" id="ARBA00010333"/>
    </source>
</evidence>
<dbReference type="CDD" id="cd13711">
    <property type="entry name" value="PBP2_Ngo0372_TcyA"/>
    <property type="match status" value="1"/>
</dbReference>
<keyword evidence="5" id="KW-0472">Membrane</keyword>
<dbReference type="PANTHER" id="PTHR35936:SF19">
    <property type="entry name" value="AMINO-ACID-BINDING PROTEIN YXEM-RELATED"/>
    <property type="match status" value="1"/>
</dbReference>
<dbReference type="PROSITE" id="PS51318">
    <property type="entry name" value="TAT"/>
    <property type="match status" value="1"/>
</dbReference>
<protein>
    <submittedName>
        <fullName evidence="7">Amino acid ABC transporter substrate-binding protein</fullName>
    </submittedName>
</protein>
<evidence type="ECO:0000256" key="4">
    <source>
        <dbReference type="RuleBase" id="RU003744"/>
    </source>
</evidence>
<name>A0AA37X9G0_9MICO</name>
<dbReference type="Gene3D" id="3.40.190.10">
    <property type="entry name" value="Periplasmic binding protein-like II"/>
    <property type="match status" value="2"/>
</dbReference>
<feature type="transmembrane region" description="Helical" evidence="5">
    <location>
        <begin position="20"/>
        <end position="41"/>
    </location>
</feature>
<dbReference type="InterPro" id="IPR018313">
    <property type="entry name" value="SBP_3_CS"/>
</dbReference>
<evidence type="ECO:0000313" key="7">
    <source>
        <dbReference type="EMBL" id="GMA28544.1"/>
    </source>
</evidence>
<dbReference type="EMBL" id="BSUL01000001">
    <property type="protein sequence ID" value="GMA28544.1"/>
    <property type="molecule type" value="Genomic_DNA"/>
</dbReference>
<keyword evidence="5" id="KW-0812">Transmembrane</keyword>
<gene>
    <name evidence="7" type="ORF">GCM10025874_17970</name>
</gene>
<evidence type="ECO:0000256" key="5">
    <source>
        <dbReference type="SAM" id="Phobius"/>
    </source>
</evidence>
<proteinExistence type="inferred from homology"/>
<dbReference type="PROSITE" id="PS01039">
    <property type="entry name" value="SBP_BACTERIAL_3"/>
    <property type="match status" value="1"/>
</dbReference>
<dbReference type="Proteomes" id="UP001157160">
    <property type="component" value="Unassembled WGS sequence"/>
</dbReference>
<reference evidence="7 8" key="1">
    <citation type="journal article" date="2014" name="Int. J. Syst. Evol. Microbiol.">
        <title>Complete genome sequence of Corynebacterium casei LMG S-19264T (=DSM 44701T), isolated from a smear-ripened cheese.</title>
        <authorList>
            <consortium name="US DOE Joint Genome Institute (JGI-PGF)"/>
            <person name="Walter F."/>
            <person name="Albersmeier A."/>
            <person name="Kalinowski J."/>
            <person name="Ruckert C."/>
        </authorList>
    </citation>
    <scope>NUCLEOTIDE SEQUENCE [LARGE SCALE GENOMIC DNA]</scope>
    <source>
        <strain evidence="7 8">NBRC 112289</strain>
    </source>
</reference>
<accession>A0AA37X9G0</accession>
<evidence type="ECO:0000256" key="1">
    <source>
        <dbReference type="ARBA" id="ARBA00004196"/>
    </source>
</evidence>